<dbReference type="NCBIfam" id="NF007110">
    <property type="entry name" value="PRK09559.1"/>
    <property type="match status" value="1"/>
</dbReference>
<name>A0ABW4XN49_9GAMM</name>
<dbReference type="SUPFAM" id="SSF103025">
    <property type="entry name" value="Folate-binding domain"/>
    <property type="match status" value="1"/>
</dbReference>
<dbReference type="Gene3D" id="3.30.70.1630">
    <property type="match status" value="1"/>
</dbReference>
<gene>
    <name evidence="2" type="primary">ygfZ</name>
    <name evidence="2" type="ORF">ACFSJ3_08000</name>
</gene>
<dbReference type="RefSeq" id="WP_345340680.1">
    <property type="nucleotide sequence ID" value="NZ_BAABLI010000016.1"/>
</dbReference>
<accession>A0ABW4XN49</accession>
<dbReference type="Gene3D" id="3.30.70.1400">
    <property type="entry name" value="Aminomethyltransferase beta-barrel domains"/>
    <property type="match status" value="1"/>
</dbReference>
<dbReference type="SUPFAM" id="SSF101790">
    <property type="entry name" value="Aminomethyltransferase beta-barrel domain"/>
    <property type="match status" value="1"/>
</dbReference>
<dbReference type="NCBIfam" id="TIGR03317">
    <property type="entry name" value="ygfZ_signature"/>
    <property type="match status" value="1"/>
</dbReference>
<keyword evidence="3" id="KW-1185">Reference proteome</keyword>
<dbReference type="EMBL" id="JBHUHT010000010">
    <property type="protein sequence ID" value="MFD2095921.1"/>
    <property type="molecule type" value="Genomic_DNA"/>
</dbReference>
<dbReference type="PIRSF" id="PIRSF006487">
    <property type="entry name" value="GcvT"/>
    <property type="match status" value="1"/>
</dbReference>
<dbReference type="InterPro" id="IPR017703">
    <property type="entry name" value="YgfZ/GCV_T_CS"/>
</dbReference>
<evidence type="ECO:0000313" key="3">
    <source>
        <dbReference type="Proteomes" id="UP001597380"/>
    </source>
</evidence>
<dbReference type="PANTHER" id="PTHR22602">
    <property type="entry name" value="TRANSFERASE CAF17, MITOCHONDRIAL-RELATED"/>
    <property type="match status" value="1"/>
</dbReference>
<dbReference type="InterPro" id="IPR048451">
    <property type="entry name" value="YgfZ_barrel"/>
</dbReference>
<evidence type="ECO:0000313" key="2">
    <source>
        <dbReference type="EMBL" id="MFD2095921.1"/>
    </source>
</evidence>
<evidence type="ECO:0000259" key="1">
    <source>
        <dbReference type="Pfam" id="PF21130"/>
    </source>
</evidence>
<dbReference type="Pfam" id="PF21130">
    <property type="entry name" value="YgfZ_barrel"/>
    <property type="match status" value="1"/>
</dbReference>
<organism evidence="2 3">
    <name type="scientific">Corallincola platygyrae</name>
    <dbReference type="NCBI Taxonomy" id="1193278"/>
    <lineage>
        <taxon>Bacteria</taxon>
        <taxon>Pseudomonadati</taxon>
        <taxon>Pseudomonadota</taxon>
        <taxon>Gammaproteobacteria</taxon>
        <taxon>Alteromonadales</taxon>
        <taxon>Psychromonadaceae</taxon>
        <taxon>Corallincola</taxon>
    </lineage>
</organism>
<protein>
    <submittedName>
        <fullName evidence="2">tRNA-modifying protein YgfZ</fullName>
    </submittedName>
</protein>
<reference evidence="3" key="1">
    <citation type="journal article" date="2019" name="Int. J. Syst. Evol. Microbiol.">
        <title>The Global Catalogue of Microorganisms (GCM) 10K type strain sequencing project: providing services to taxonomists for standard genome sequencing and annotation.</title>
        <authorList>
            <consortium name="The Broad Institute Genomics Platform"/>
            <consortium name="The Broad Institute Genome Sequencing Center for Infectious Disease"/>
            <person name="Wu L."/>
            <person name="Ma J."/>
        </authorList>
    </citation>
    <scope>NUCLEOTIDE SEQUENCE [LARGE SCALE GENOMIC DNA]</scope>
    <source>
        <strain evidence="3">CGMCC 1.10992</strain>
    </source>
</reference>
<proteinExistence type="predicted"/>
<dbReference type="InterPro" id="IPR029043">
    <property type="entry name" value="GcvT/YgfZ_C"/>
</dbReference>
<sequence length="324" mass="35238">MHTQITSLSNTDTTNLPALVVMSLELGVTQLSGEDRVSYLQGQTTCDVTLLSDSKPLRGAQCDAKGKMLSIFTLLKHKDSIVMLHSKESQQVALPELKKFAAFSKVKIEDAAAKWQMIGVAGKNATAAIESAFGKAPNDEAPMLSGEGFTILYQADPAPRFLVLLAASHAVPDALTEAEQDSPALWQLLDIEAGYPHLSTPLIQQYVPQMLNLQKLDAVSFSKGCYIGQETVARMKYLGKNKRAMYLLEGEFNNETQPGDNLELALGDNWRRSGVVVSAVTVDNFGKLLAVLPNDIEPDAKLRVSGQEQSSLTLGQQPYSLLEE</sequence>
<dbReference type="InterPro" id="IPR045179">
    <property type="entry name" value="YgfZ/GcvT"/>
</dbReference>
<dbReference type="PANTHER" id="PTHR22602:SF0">
    <property type="entry name" value="TRANSFERASE CAF17, MITOCHONDRIAL-RELATED"/>
    <property type="match status" value="1"/>
</dbReference>
<dbReference type="Gene3D" id="2.40.30.160">
    <property type="match status" value="1"/>
</dbReference>
<comment type="caution">
    <text evidence="2">The sequence shown here is derived from an EMBL/GenBank/DDBJ whole genome shotgun (WGS) entry which is preliminary data.</text>
</comment>
<dbReference type="Proteomes" id="UP001597380">
    <property type="component" value="Unassembled WGS sequence"/>
</dbReference>
<feature type="domain" description="tRNA-modifying protein YgfZ-like beta-barrel" evidence="1">
    <location>
        <begin position="241"/>
        <end position="306"/>
    </location>
</feature>